<proteinExistence type="predicted"/>
<feature type="transmembrane region" description="Helical" evidence="3">
    <location>
        <begin position="184"/>
        <end position="201"/>
    </location>
</feature>
<dbReference type="EMBL" id="PKLZ01000003">
    <property type="protein sequence ID" value="PLW82953.1"/>
    <property type="molecule type" value="Genomic_DNA"/>
</dbReference>
<keyword evidence="5" id="KW-1185">Reference proteome</keyword>
<feature type="transmembrane region" description="Helical" evidence="3">
    <location>
        <begin position="129"/>
        <end position="146"/>
    </location>
</feature>
<keyword evidence="3" id="KW-0812">Transmembrane</keyword>
<evidence type="ECO:0000256" key="2">
    <source>
        <dbReference type="ARBA" id="ARBA00022803"/>
    </source>
</evidence>
<evidence type="ECO:0000256" key="1">
    <source>
        <dbReference type="ARBA" id="ARBA00022737"/>
    </source>
</evidence>
<dbReference type="PANTHER" id="PTHR44227:SF3">
    <property type="entry name" value="PROTEIN O-MANNOSYL-TRANSFERASE TMTC4"/>
    <property type="match status" value="1"/>
</dbReference>
<keyword evidence="3" id="KW-1133">Transmembrane helix</keyword>
<dbReference type="Proteomes" id="UP000234845">
    <property type="component" value="Unassembled WGS sequence"/>
</dbReference>
<dbReference type="AlphaFoldDB" id="A0A2N5Y3I6"/>
<name>A0A2N5Y3I6_9GAMM</name>
<evidence type="ECO:0008006" key="6">
    <source>
        <dbReference type="Google" id="ProtNLM"/>
    </source>
</evidence>
<evidence type="ECO:0000313" key="5">
    <source>
        <dbReference type="Proteomes" id="UP000234845"/>
    </source>
</evidence>
<keyword evidence="2" id="KW-0802">TPR repeat</keyword>
<comment type="caution">
    <text evidence="4">The sequence shown here is derived from an EMBL/GenBank/DDBJ whole genome shotgun (WGS) entry which is preliminary data.</text>
</comment>
<feature type="transmembrane region" description="Helical" evidence="3">
    <location>
        <begin position="315"/>
        <end position="337"/>
    </location>
</feature>
<evidence type="ECO:0000313" key="4">
    <source>
        <dbReference type="EMBL" id="PLW82953.1"/>
    </source>
</evidence>
<dbReference type="InterPro" id="IPR052346">
    <property type="entry name" value="O-mannosyl-transferase_TMTC"/>
</dbReference>
<feature type="transmembrane region" description="Helical" evidence="3">
    <location>
        <begin position="236"/>
        <end position="254"/>
    </location>
</feature>
<accession>A0A2N5Y3I6</accession>
<feature type="transmembrane region" description="Helical" evidence="3">
    <location>
        <begin position="12"/>
        <end position="34"/>
    </location>
</feature>
<organism evidence="4 5">
    <name type="scientific">Kineobactrum sediminis</name>
    <dbReference type="NCBI Taxonomy" id="1905677"/>
    <lineage>
        <taxon>Bacteria</taxon>
        <taxon>Pseudomonadati</taxon>
        <taxon>Pseudomonadota</taxon>
        <taxon>Gammaproteobacteria</taxon>
        <taxon>Cellvibrionales</taxon>
        <taxon>Halieaceae</taxon>
        <taxon>Kineobactrum</taxon>
    </lineage>
</organism>
<protein>
    <recommendedName>
        <fullName evidence="6">Tetratricopeptide repeat-containing protein</fullName>
    </recommendedName>
</protein>
<reference evidence="5" key="1">
    <citation type="submission" date="2017-11" db="EMBL/GenBank/DDBJ databases">
        <title>The draft genome sequence of Chromatocurvus sp. F02.</title>
        <authorList>
            <person name="Du Z.-J."/>
            <person name="Chang Y.-Q."/>
        </authorList>
    </citation>
    <scope>NUCLEOTIDE SEQUENCE [LARGE SCALE GENOMIC DNA]</scope>
    <source>
        <strain evidence="5">F02</strain>
    </source>
</reference>
<dbReference type="PANTHER" id="PTHR44227">
    <property type="match status" value="1"/>
</dbReference>
<keyword evidence="1" id="KW-0677">Repeat</keyword>
<sequence length="641" mass="70715">MRRAFSDNAKELMVTPWVCLALFTCLVFAAWIYWPGQSGAYILDDQSSLLPLERLAESPELFEDFVYGDRSGRLGRSVSMLTFSLEKIFTDGSVATLKRHSILLHVLIATLVFWLAYLLCQALEYPRPAWLALLAMAVWLFAPQQTSTVLYSVQRMAMLATLFVLLALVFYLKARAALGVSRSAWLWLALSGLSAGLAPFAKENGILAVPLIIVIEATLLRGRLVDGRSWTALRQGAWLLMGVGVVFVFAYFFLNFEQIKNGYDRRSFTLGERLLTQPVILWDYVTQFYWPDLSRLGVFHDDFPVSSSLTASSDAALALAGWLLLLAIALLCAWYGVAWIVPGLLFFFLGAHSLESGFFALELYFEHRNYLPSVALALLPAFTAGEIGRRWPALTTPLIAWGGIAVLALALKTVSQVQIWSSPTLLALHHLNGHPDSVRANTDMATRLAGLGDYDAALEFSTAGFNASQTQKAARLERAGDFHLRNIALACMAGITAPREQLNALGLEHPNRPIGDTNTLEVIVKLQRENRCPRFGWHLLADRLEVIYLSDPAPGRASVGVYTALSVFMNALERMQSASHYAALALAQQPDNAMLNLMQLHFTTALGKVGEASSLKQKLQALQAAGKLTVADQQTLALYLE</sequence>
<evidence type="ECO:0000256" key="3">
    <source>
        <dbReference type="SAM" id="Phobius"/>
    </source>
</evidence>
<keyword evidence="3" id="KW-0472">Membrane</keyword>
<feature type="transmembrane region" description="Helical" evidence="3">
    <location>
        <begin position="102"/>
        <end position="120"/>
    </location>
</feature>
<gene>
    <name evidence="4" type="ORF">CWI75_05830</name>
</gene>
<feature type="transmembrane region" description="Helical" evidence="3">
    <location>
        <begin position="152"/>
        <end position="172"/>
    </location>
</feature>